<dbReference type="RefSeq" id="WP_342697234.1">
    <property type="nucleotide sequence ID" value="NZ_JBCGDO010000061.1"/>
</dbReference>
<evidence type="ECO:0000313" key="2">
    <source>
        <dbReference type="Proteomes" id="UP001460072"/>
    </source>
</evidence>
<accession>A0ABU9NBQ1</accession>
<keyword evidence="2" id="KW-1185">Reference proteome</keyword>
<proteinExistence type="predicted"/>
<gene>
    <name evidence="1" type="ORF">WFZ85_15895</name>
</gene>
<dbReference type="Proteomes" id="UP001460072">
    <property type="component" value="Unassembled WGS sequence"/>
</dbReference>
<reference evidence="1 2" key="1">
    <citation type="submission" date="2024-03" db="EMBL/GenBank/DDBJ databases">
        <title>Two novel species of the genus Flavobacterium exhibiting potentially degradation of complex polysaccharides.</title>
        <authorList>
            <person name="Lian X."/>
        </authorList>
    </citation>
    <scope>NUCLEOTIDE SEQUENCE [LARGE SCALE GENOMIC DNA]</scope>
    <source>
        <strain evidence="2">j3</strain>
    </source>
</reference>
<sequence length="118" mass="13699">MKGILSIVFLSLLIVQDNFTFTNENQKVILSIDNNAKTLTWEKNSIIKLRVENIDTKKMTMSAKGIMFMKSDKPTEEVNLSITPKRESFQNDTLNLHIGFKNEKNEFIHHKFLILITK</sequence>
<comment type="caution">
    <text evidence="1">The sequence shown here is derived from an EMBL/GenBank/DDBJ whole genome shotgun (WGS) entry which is preliminary data.</text>
</comment>
<protein>
    <submittedName>
        <fullName evidence="1">Uncharacterized protein</fullName>
    </submittedName>
</protein>
<evidence type="ECO:0000313" key="1">
    <source>
        <dbReference type="EMBL" id="MEM0544073.1"/>
    </source>
</evidence>
<organism evidence="1 2">
    <name type="scientific">Flavobacterium aureirubrum</name>
    <dbReference type="NCBI Taxonomy" id="3133147"/>
    <lineage>
        <taxon>Bacteria</taxon>
        <taxon>Pseudomonadati</taxon>
        <taxon>Bacteroidota</taxon>
        <taxon>Flavobacteriia</taxon>
        <taxon>Flavobacteriales</taxon>
        <taxon>Flavobacteriaceae</taxon>
        <taxon>Flavobacterium</taxon>
    </lineage>
</organism>
<name>A0ABU9NBQ1_9FLAO</name>
<dbReference type="EMBL" id="JBCGDO010000061">
    <property type="protein sequence ID" value="MEM0544073.1"/>
    <property type="molecule type" value="Genomic_DNA"/>
</dbReference>